<dbReference type="HAMAP" id="MF_01328_B">
    <property type="entry name" value="Ribosomal_uL4_B"/>
    <property type="match status" value="1"/>
</dbReference>
<evidence type="ECO:0000256" key="4">
    <source>
        <dbReference type="ARBA" id="ARBA00040565"/>
    </source>
</evidence>
<dbReference type="AlphaFoldDB" id="A0A8J2S8A3"/>
<dbReference type="InterPro" id="IPR002136">
    <property type="entry name" value="Ribosomal_uL4"/>
</dbReference>
<keyword evidence="7" id="KW-1185">Reference proteome</keyword>
<comment type="similarity">
    <text evidence="1">Belongs to the universal ribosomal protein uL4 family.</text>
</comment>
<evidence type="ECO:0000256" key="5">
    <source>
        <dbReference type="SAM" id="MobiDB-lite"/>
    </source>
</evidence>
<dbReference type="Pfam" id="PF00573">
    <property type="entry name" value="Ribosomal_L4"/>
    <property type="match status" value="1"/>
</dbReference>
<protein>
    <recommendedName>
        <fullName evidence="4">Large ribosomal subunit protein uL4m</fullName>
    </recommendedName>
</protein>
<keyword evidence="3" id="KW-0687">Ribonucleoprotein</keyword>
<evidence type="ECO:0000256" key="2">
    <source>
        <dbReference type="ARBA" id="ARBA00022980"/>
    </source>
</evidence>
<reference evidence="6" key="1">
    <citation type="submission" date="2021-11" db="EMBL/GenBank/DDBJ databases">
        <authorList>
            <consortium name="Genoscope - CEA"/>
            <person name="William W."/>
        </authorList>
    </citation>
    <scope>NUCLEOTIDE SEQUENCE</scope>
</reference>
<accession>A0A8J2S8A3</accession>
<dbReference type="GO" id="GO:0005840">
    <property type="term" value="C:ribosome"/>
    <property type="evidence" value="ECO:0007669"/>
    <property type="project" value="UniProtKB-KW"/>
</dbReference>
<dbReference type="GO" id="GO:1990904">
    <property type="term" value="C:ribonucleoprotein complex"/>
    <property type="evidence" value="ECO:0007669"/>
    <property type="project" value="UniProtKB-KW"/>
</dbReference>
<keyword evidence="2" id="KW-0689">Ribosomal protein</keyword>
<dbReference type="Gene3D" id="3.40.1370.10">
    <property type="match status" value="1"/>
</dbReference>
<dbReference type="SUPFAM" id="SSF52166">
    <property type="entry name" value="Ribosomal protein L4"/>
    <property type="match status" value="1"/>
</dbReference>
<organism evidence="6 7">
    <name type="scientific">Pelagomonas calceolata</name>
    <dbReference type="NCBI Taxonomy" id="35677"/>
    <lineage>
        <taxon>Eukaryota</taxon>
        <taxon>Sar</taxon>
        <taxon>Stramenopiles</taxon>
        <taxon>Ochrophyta</taxon>
        <taxon>Pelagophyceae</taxon>
        <taxon>Pelagomonadales</taxon>
        <taxon>Pelagomonadaceae</taxon>
        <taxon>Pelagomonas</taxon>
    </lineage>
</organism>
<dbReference type="GO" id="GO:0006412">
    <property type="term" value="P:translation"/>
    <property type="evidence" value="ECO:0007669"/>
    <property type="project" value="InterPro"/>
</dbReference>
<evidence type="ECO:0000313" key="7">
    <source>
        <dbReference type="Proteomes" id="UP000789595"/>
    </source>
</evidence>
<sequence>MMLLRARAVGARALTATRRTPTLHPRLFSAAPANLTLAEPPPPPAPPPRKNWDLDGDTLNVWVEADFFTEDSATNGVCALPAAVFGEPFRRDIVHDCVKWQRNNRRQIHRASKRRGDVRGSTRKLYKQKGTGRARVGSARAPIRRGGGKAHGPTRRDFATSFNRRQRKMALRVVLSQKLREGRLTVVPSLNVEPRTRVVAAALRKRDMASALFVDDVIEEGLRRAVANAPRVDALPQIGANVYDILRRDHLVLSESAAFSLAGRLVGR</sequence>
<dbReference type="InterPro" id="IPR013005">
    <property type="entry name" value="Ribosomal_uL4-like"/>
</dbReference>
<dbReference type="Proteomes" id="UP000789595">
    <property type="component" value="Unassembled WGS sequence"/>
</dbReference>
<evidence type="ECO:0000256" key="1">
    <source>
        <dbReference type="ARBA" id="ARBA00010528"/>
    </source>
</evidence>
<name>A0A8J2S8A3_9STRA</name>
<dbReference type="PANTHER" id="PTHR10746">
    <property type="entry name" value="50S RIBOSOMAL PROTEIN L4"/>
    <property type="match status" value="1"/>
</dbReference>
<gene>
    <name evidence="6" type="ORF">PECAL_1P24420</name>
</gene>
<dbReference type="EMBL" id="CAKKNE010000001">
    <property type="protein sequence ID" value="CAH0365975.1"/>
    <property type="molecule type" value="Genomic_DNA"/>
</dbReference>
<feature type="compositionally biased region" description="Basic residues" evidence="5">
    <location>
        <begin position="121"/>
        <end position="132"/>
    </location>
</feature>
<dbReference type="GO" id="GO:0003735">
    <property type="term" value="F:structural constituent of ribosome"/>
    <property type="evidence" value="ECO:0007669"/>
    <property type="project" value="InterPro"/>
</dbReference>
<evidence type="ECO:0000313" key="6">
    <source>
        <dbReference type="EMBL" id="CAH0365975.1"/>
    </source>
</evidence>
<evidence type="ECO:0000256" key="3">
    <source>
        <dbReference type="ARBA" id="ARBA00023274"/>
    </source>
</evidence>
<dbReference type="NCBIfam" id="TIGR03953">
    <property type="entry name" value="rplD_bact"/>
    <property type="match status" value="1"/>
</dbReference>
<comment type="caution">
    <text evidence="6">The sequence shown here is derived from an EMBL/GenBank/DDBJ whole genome shotgun (WGS) entry which is preliminary data.</text>
</comment>
<feature type="region of interest" description="Disordered" evidence="5">
    <location>
        <begin position="109"/>
        <end position="137"/>
    </location>
</feature>
<dbReference type="InterPro" id="IPR023574">
    <property type="entry name" value="Ribosomal_uL4_dom_sf"/>
</dbReference>
<dbReference type="PANTHER" id="PTHR10746:SF6">
    <property type="entry name" value="LARGE RIBOSOMAL SUBUNIT PROTEIN UL4M"/>
    <property type="match status" value="1"/>
</dbReference>
<proteinExistence type="inferred from homology"/>
<dbReference type="OrthoDB" id="275876at2759"/>